<dbReference type="PROSITE" id="PS01124">
    <property type="entry name" value="HTH_ARAC_FAMILY_2"/>
    <property type="match status" value="1"/>
</dbReference>
<dbReference type="PANTHER" id="PTHR46796">
    <property type="entry name" value="HTH-TYPE TRANSCRIPTIONAL ACTIVATOR RHAS-RELATED"/>
    <property type="match status" value="1"/>
</dbReference>
<evidence type="ECO:0000256" key="2">
    <source>
        <dbReference type="ARBA" id="ARBA00023125"/>
    </source>
</evidence>
<dbReference type="Pfam" id="PF12833">
    <property type="entry name" value="HTH_18"/>
    <property type="match status" value="1"/>
</dbReference>
<dbReference type="RefSeq" id="WP_084578450.1">
    <property type="nucleotide sequence ID" value="NZ_CP155572.1"/>
</dbReference>
<dbReference type="PROSITE" id="PS00041">
    <property type="entry name" value="HTH_ARAC_FAMILY_1"/>
    <property type="match status" value="1"/>
</dbReference>
<evidence type="ECO:0000259" key="5">
    <source>
        <dbReference type="PROSITE" id="PS01124"/>
    </source>
</evidence>
<dbReference type="SUPFAM" id="SSF46689">
    <property type="entry name" value="Homeodomain-like"/>
    <property type="match status" value="2"/>
</dbReference>
<evidence type="ECO:0000256" key="4">
    <source>
        <dbReference type="ARBA" id="ARBA00023163"/>
    </source>
</evidence>
<sequence>MHIDKEEKVNYWIIPELNNLELLHARYINHSFTKHIHEGFALGVIEQGALQFSYRGKQNIAAPGCINLVIPGEAHDGTAVSDEGWTYRMFYLESKLLEQAVYEISGKMRKIPFFADGVIKDDYMANFIRNFHLLLENSAIPLIEQESILLTMLTEFISRHADERLSVKTAGYDNPAVNLAREYIEATYTQNFSLKELSVICNLSPFHLIRIFKERIGVPPHVYLKQVRIKRAKVLLAKGFSMSFIAQEAGFTDQSHFAKQFKQITGITPKKYSNIIQEISPERAKMK</sequence>
<dbReference type="PANTHER" id="PTHR46796:SF2">
    <property type="entry name" value="TRANSCRIPTIONAL REGULATORY PROTEIN"/>
    <property type="match status" value="1"/>
</dbReference>
<dbReference type="InterPro" id="IPR009057">
    <property type="entry name" value="Homeodomain-like_sf"/>
</dbReference>
<dbReference type="InterPro" id="IPR050204">
    <property type="entry name" value="AraC_XylS_family_regulators"/>
</dbReference>
<proteinExistence type="predicted"/>
<evidence type="ECO:0000313" key="6">
    <source>
        <dbReference type="EMBL" id="SMD15856.1"/>
    </source>
</evidence>
<dbReference type="GO" id="GO:0003700">
    <property type="term" value="F:DNA-binding transcription factor activity"/>
    <property type="evidence" value="ECO:0007669"/>
    <property type="project" value="InterPro"/>
</dbReference>
<keyword evidence="7" id="KW-1185">Reference proteome</keyword>
<keyword evidence="4" id="KW-0804">Transcription</keyword>
<dbReference type="OrthoDB" id="9772607at2"/>
<dbReference type="STRING" id="112901.SAMN04488500_13918"/>
<keyword evidence="2 6" id="KW-0238">DNA-binding</keyword>
<dbReference type="InterPro" id="IPR003313">
    <property type="entry name" value="AraC-bd"/>
</dbReference>
<dbReference type="InterPro" id="IPR018062">
    <property type="entry name" value="HTH_AraC-typ_CS"/>
</dbReference>
<dbReference type="InterPro" id="IPR037923">
    <property type="entry name" value="HTH-like"/>
</dbReference>
<dbReference type="SUPFAM" id="SSF51215">
    <property type="entry name" value="Regulatory protein AraC"/>
    <property type="match status" value="1"/>
</dbReference>
<gene>
    <name evidence="6" type="ORF">SAMN04488500_13918</name>
</gene>
<dbReference type="SMART" id="SM00342">
    <property type="entry name" value="HTH_ARAC"/>
    <property type="match status" value="1"/>
</dbReference>
<dbReference type="EMBL" id="FWXI01000039">
    <property type="protein sequence ID" value="SMD15856.1"/>
    <property type="molecule type" value="Genomic_DNA"/>
</dbReference>
<protein>
    <submittedName>
        <fullName evidence="6">AraC-type DNA-binding protein</fullName>
    </submittedName>
</protein>
<feature type="domain" description="HTH araC/xylS-type" evidence="5">
    <location>
        <begin position="178"/>
        <end position="275"/>
    </location>
</feature>
<evidence type="ECO:0000256" key="1">
    <source>
        <dbReference type="ARBA" id="ARBA00023015"/>
    </source>
</evidence>
<dbReference type="Proteomes" id="UP000192738">
    <property type="component" value="Unassembled WGS sequence"/>
</dbReference>
<dbReference type="Pfam" id="PF02311">
    <property type="entry name" value="AraC_binding"/>
    <property type="match status" value="1"/>
</dbReference>
<name>A0A1W2F2Y7_9FIRM</name>
<accession>A0A1W2F2Y7</accession>
<dbReference type="PRINTS" id="PR00032">
    <property type="entry name" value="HTHARAC"/>
</dbReference>
<reference evidence="6 7" key="1">
    <citation type="submission" date="2017-04" db="EMBL/GenBank/DDBJ databases">
        <authorList>
            <person name="Afonso C.L."/>
            <person name="Miller P.J."/>
            <person name="Scott M.A."/>
            <person name="Spackman E."/>
            <person name="Goraichik I."/>
            <person name="Dimitrov K.M."/>
            <person name="Suarez D.L."/>
            <person name="Swayne D.E."/>
        </authorList>
    </citation>
    <scope>NUCLEOTIDE SEQUENCE [LARGE SCALE GENOMIC DNA]</scope>
    <source>
        <strain evidence="6 7">DSM 5090</strain>
    </source>
</reference>
<evidence type="ECO:0000256" key="3">
    <source>
        <dbReference type="ARBA" id="ARBA00023159"/>
    </source>
</evidence>
<dbReference type="InterPro" id="IPR018060">
    <property type="entry name" value="HTH_AraC"/>
</dbReference>
<keyword evidence="1" id="KW-0805">Transcription regulation</keyword>
<evidence type="ECO:0000313" key="7">
    <source>
        <dbReference type="Proteomes" id="UP000192738"/>
    </source>
</evidence>
<keyword evidence="3" id="KW-0010">Activator</keyword>
<dbReference type="AlphaFoldDB" id="A0A1W2F2Y7"/>
<organism evidence="6 7">
    <name type="scientific">Sporomusa malonica</name>
    <dbReference type="NCBI Taxonomy" id="112901"/>
    <lineage>
        <taxon>Bacteria</taxon>
        <taxon>Bacillati</taxon>
        <taxon>Bacillota</taxon>
        <taxon>Negativicutes</taxon>
        <taxon>Selenomonadales</taxon>
        <taxon>Sporomusaceae</taxon>
        <taxon>Sporomusa</taxon>
    </lineage>
</organism>
<dbReference type="Gene3D" id="1.10.10.60">
    <property type="entry name" value="Homeodomain-like"/>
    <property type="match status" value="2"/>
</dbReference>
<dbReference type="GO" id="GO:0043565">
    <property type="term" value="F:sequence-specific DNA binding"/>
    <property type="evidence" value="ECO:0007669"/>
    <property type="project" value="InterPro"/>
</dbReference>
<dbReference type="InterPro" id="IPR020449">
    <property type="entry name" value="Tscrpt_reg_AraC-type_HTH"/>
</dbReference>